<sequence length="1174" mass="135912">MVVAKSTSSKKRVATSVSPSSPTKLTTRKPSTTTTSTTRAILTGSSGKLSSDDVKNDQQQQKQQQLVIQIQTLFLNCQKSIAYHKKSIQVLLDLLVKCSSSTKLIKSYIQIISSIVDRVLAISKRDPPIERVVKFVCNFISTLISSEISTAPTTTETQQQKDSTLLSNENENENNHILLYDQFFNRVMNHLIERCNSKDKSVRFRSTLMIGEVLNSENLREDYEFDEQLWGKLVDTMMDKSKDRIPGIRKQSIYSLSRMQDTSYSDDIVTLRLIELLKFDTSPDVRNTVLQNIIPTKKTLQSILEKTLDINPIVRKQSFLTIGQKIEIKFIPISLRMGLLKNGLQERDKLIQDSCSNMLLNCWLEKTKDILKLLEYFNVEFYEEETELGLMEIFSKGKFGVENCKEFDLFNLSKEQAIYIRVLSQYLKKKEPNNFELLDSFLPSIIKFNDVLLYYLSKSEQQDQENNIDPDSLHFIQSQLILVAQCLDYSDEAGRDLLSKTVKSLILSIGVDDNHLDSLIELLYILHPNPNEYISIIISSLNQLTENIHSQEESDQFQLEQENRLEETNEKLVELEKKKEEIKKSMKSLLKSAASPNIRSIIDKLKDKLTLVRQEYSEQLDLKNEITDSLNIKYIIEQKIWVKTLTILSNFLKHLKISFNHKSISKIINLIKSSCLNHKQTIIVNMAIKVLGMFCLTENNPKDLHDNIEILLELLNKYENQILSPNSSSKSDLTEQIEIFILIIQSLFDILLWYGYKLNSFLYPKKPKQQQQQESLSSKRKLNDDGNNHNSDSDQDEEDDDQVKYSFDYILNRLLVVLKNQQFYSSIQDQGSNLDETIQLTLVEGISKIIYNQIYDPNHRQSSIELYQGLFSYLVFMFFNQNNQGKPIQQVLSSFFNIFVISTRDFNLSSSIIEESFLPSLLLFSKSITEQQSDSKPTTSSTTTSTMVKFFIWLTNSLVSSQIKYRQQQLIQNQSIPQEERKEREREIGVELVSFENQVYFNFVYKLSLETLSDTSIGKNYCKLFGLFQLDSSVPSKQIKQLLFLASKMLSEIRAKTFYNQLFKYHQYLVSLDLDKDSHLSDADQDHLNELVDQFKQISNSKSTLTKNIKKRKLNNTSRSTKKKMVTKKKSKKYSSEEEEEEEEDTEDSSSEEEEKGSENDDDEEMMEFEVDSD</sequence>
<accession>A0A8J4PPZ5</accession>
<reference evidence="3" key="1">
    <citation type="submission" date="2020-01" db="EMBL/GenBank/DDBJ databases">
        <title>Development of genomics and gene disruption for Polysphondylium violaceum indicates a role for the polyketide synthase stlB in stalk morphogenesis.</title>
        <authorList>
            <person name="Narita B."/>
            <person name="Kawabe Y."/>
            <person name="Kin K."/>
            <person name="Saito T."/>
            <person name="Gibbs R."/>
            <person name="Kuspa A."/>
            <person name="Muzny D."/>
            <person name="Queller D."/>
            <person name="Richards S."/>
            <person name="Strassman J."/>
            <person name="Sucgang R."/>
            <person name="Worley K."/>
            <person name="Schaap P."/>
        </authorList>
    </citation>
    <scope>NUCLEOTIDE SEQUENCE</scope>
    <source>
        <strain evidence="3">QSvi11</strain>
    </source>
</reference>
<evidence type="ECO:0000256" key="1">
    <source>
        <dbReference type="SAM" id="Coils"/>
    </source>
</evidence>
<keyword evidence="1" id="KW-0175">Coiled coil</keyword>
<dbReference type="AlphaFoldDB" id="A0A8J4PPZ5"/>
<dbReference type="InterPro" id="IPR016024">
    <property type="entry name" value="ARM-type_fold"/>
</dbReference>
<feature type="compositionally biased region" description="Acidic residues" evidence="2">
    <location>
        <begin position="1137"/>
        <end position="1174"/>
    </location>
</feature>
<keyword evidence="4" id="KW-1185">Reference proteome</keyword>
<dbReference type="GO" id="GO:0007076">
    <property type="term" value="P:mitotic chromosome condensation"/>
    <property type="evidence" value="ECO:0007669"/>
    <property type="project" value="InterPro"/>
</dbReference>
<dbReference type="PANTHER" id="PTHR14418">
    <property type="entry name" value="CONDENSIN COMPLEX SUBUNIT 3-RELATED"/>
    <property type="match status" value="1"/>
</dbReference>
<dbReference type="Gene3D" id="1.25.10.10">
    <property type="entry name" value="Leucine-rich Repeat Variant"/>
    <property type="match status" value="1"/>
</dbReference>
<feature type="region of interest" description="Disordered" evidence="2">
    <location>
        <begin position="772"/>
        <end position="800"/>
    </location>
</feature>
<feature type="coiled-coil region" evidence="1">
    <location>
        <begin position="558"/>
        <end position="592"/>
    </location>
</feature>
<feature type="region of interest" description="Disordered" evidence="2">
    <location>
        <begin position="1106"/>
        <end position="1174"/>
    </location>
</feature>
<feature type="compositionally biased region" description="Low complexity" evidence="2">
    <location>
        <begin position="18"/>
        <end position="39"/>
    </location>
</feature>
<dbReference type="PANTHER" id="PTHR14418:SF14">
    <property type="entry name" value="NUCLEAR CONDENSIN COMPLEX SUBUNIT 3 C-TERMINAL DOMAIN-CONTAINING PROTEIN"/>
    <property type="match status" value="1"/>
</dbReference>
<protein>
    <recommendedName>
        <fullName evidence="5">Nuclear condensin complex subunit 3 C-terminal domain-containing protein</fullName>
    </recommendedName>
</protein>
<evidence type="ECO:0000256" key="2">
    <source>
        <dbReference type="SAM" id="MobiDB-lite"/>
    </source>
</evidence>
<dbReference type="Proteomes" id="UP000695562">
    <property type="component" value="Unassembled WGS sequence"/>
</dbReference>
<proteinExistence type="predicted"/>
<dbReference type="InterPro" id="IPR011989">
    <property type="entry name" value="ARM-like"/>
</dbReference>
<dbReference type="GO" id="GO:0000793">
    <property type="term" value="C:condensed chromosome"/>
    <property type="evidence" value="ECO:0007669"/>
    <property type="project" value="TreeGrafter"/>
</dbReference>
<evidence type="ECO:0000313" key="3">
    <source>
        <dbReference type="EMBL" id="KAF2070972.1"/>
    </source>
</evidence>
<dbReference type="EMBL" id="AJWJ01000426">
    <property type="protein sequence ID" value="KAF2070972.1"/>
    <property type="molecule type" value="Genomic_DNA"/>
</dbReference>
<gene>
    <name evidence="3" type="ORF">CYY_007705</name>
</gene>
<dbReference type="OrthoDB" id="27187at2759"/>
<evidence type="ECO:0000313" key="4">
    <source>
        <dbReference type="Proteomes" id="UP000695562"/>
    </source>
</evidence>
<organism evidence="3 4">
    <name type="scientific">Polysphondylium violaceum</name>
    <dbReference type="NCBI Taxonomy" id="133409"/>
    <lineage>
        <taxon>Eukaryota</taxon>
        <taxon>Amoebozoa</taxon>
        <taxon>Evosea</taxon>
        <taxon>Eumycetozoa</taxon>
        <taxon>Dictyostelia</taxon>
        <taxon>Dictyosteliales</taxon>
        <taxon>Dictyosteliaceae</taxon>
        <taxon>Polysphondylium</taxon>
    </lineage>
</organism>
<evidence type="ECO:0008006" key="5">
    <source>
        <dbReference type="Google" id="ProtNLM"/>
    </source>
</evidence>
<name>A0A8J4PPZ5_9MYCE</name>
<dbReference type="InterPro" id="IPR027165">
    <property type="entry name" value="CND3"/>
</dbReference>
<dbReference type="SUPFAM" id="SSF48371">
    <property type="entry name" value="ARM repeat"/>
    <property type="match status" value="1"/>
</dbReference>
<comment type="caution">
    <text evidence="3">The sequence shown here is derived from an EMBL/GenBank/DDBJ whole genome shotgun (WGS) entry which is preliminary data.</text>
</comment>
<dbReference type="GO" id="GO:0000796">
    <property type="term" value="C:condensin complex"/>
    <property type="evidence" value="ECO:0007669"/>
    <property type="project" value="InterPro"/>
</dbReference>
<feature type="region of interest" description="Disordered" evidence="2">
    <location>
        <begin position="1"/>
        <end position="56"/>
    </location>
</feature>
<feature type="compositionally biased region" description="Basic residues" evidence="2">
    <location>
        <begin position="1108"/>
        <end position="1133"/>
    </location>
</feature>